<reference evidence="4" key="1">
    <citation type="journal article" date="2019" name="Int. J. Syst. Evol. Microbiol.">
        <title>The Global Catalogue of Microorganisms (GCM) 10K type strain sequencing project: providing services to taxonomists for standard genome sequencing and annotation.</title>
        <authorList>
            <consortium name="The Broad Institute Genomics Platform"/>
            <consortium name="The Broad Institute Genome Sequencing Center for Infectious Disease"/>
            <person name="Wu L."/>
            <person name="Ma J."/>
        </authorList>
    </citation>
    <scope>NUCLEOTIDE SEQUENCE [LARGE SCALE GENOMIC DNA]</scope>
    <source>
        <strain evidence="4">JCM 18392</strain>
    </source>
</reference>
<evidence type="ECO:0000259" key="2">
    <source>
        <dbReference type="Pfam" id="PF00535"/>
    </source>
</evidence>
<comment type="caution">
    <text evidence="3">The sequence shown here is derived from an EMBL/GenBank/DDBJ whole genome shotgun (WGS) entry which is preliminary data.</text>
</comment>
<dbReference type="CDD" id="cd02511">
    <property type="entry name" value="Beta4Glucosyltransferase"/>
    <property type="match status" value="1"/>
</dbReference>
<evidence type="ECO:0000313" key="4">
    <source>
        <dbReference type="Proteomes" id="UP001501323"/>
    </source>
</evidence>
<dbReference type="InterPro" id="IPR029044">
    <property type="entry name" value="Nucleotide-diphossugar_trans"/>
</dbReference>
<dbReference type="InterPro" id="IPR001173">
    <property type="entry name" value="Glyco_trans_2-like"/>
</dbReference>
<organism evidence="3 4">
    <name type="scientific">Luteimonas vadosa</name>
    <dbReference type="NCBI Taxonomy" id="1165507"/>
    <lineage>
        <taxon>Bacteria</taxon>
        <taxon>Pseudomonadati</taxon>
        <taxon>Pseudomonadota</taxon>
        <taxon>Gammaproteobacteria</taxon>
        <taxon>Lysobacterales</taxon>
        <taxon>Lysobacteraceae</taxon>
        <taxon>Luteimonas</taxon>
    </lineage>
</organism>
<dbReference type="Gene3D" id="3.90.550.10">
    <property type="entry name" value="Spore Coat Polysaccharide Biosynthesis Protein SpsA, Chain A"/>
    <property type="match status" value="1"/>
</dbReference>
<gene>
    <name evidence="3" type="ORF">GCM10023332_03760</name>
</gene>
<dbReference type="Pfam" id="PF00535">
    <property type="entry name" value="Glycos_transf_2"/>
    <property type="match status" value="1"/>
</dbReference>
<sequence>MRRACSSSTSASIRVHEAGGPVTIAAMPTLPISLVVITHDEAANIARCLDSVPFAADKVVVDSGSTDDTVAIARAHGARVVHQDWLGFGQQRNAASAHAAHDWILALDADEFLEPPLVAELERRLPALLEGDAAVGILRRSTWYMGAPMRWYRPMVGEKLARLYRRDRARWTDARVHESLRWEGRAETFAAPFHHLHNPTLPHKQLKVLRYAELKCRDWHAKARPPRVWMAPLVYLAAFLKDWLLRLAILDGWRGFVVAHVAASYAMYKRLRYFEMHRNPDSIAQAREVLVRHGLDR</sequence>
<keyword evidence="4" id="KW-1185">Reference proteome</keyword>
<proteinExistence type="inferred from homology"/>
<dbReference type="PANTHER" id="PTHR43630:SF2">
    <property type="entry name" value="GLYCOSYLTRANSFERASE"/>
    <property type="match status" value="1"/>
</dbReference>
<accession>A0ABP9DPM4</accession>
<feature type="domain" description="Glycosyltransferase 2-like" evidence="2">
    <location>
        <begin position="33"/>
        <end position="130"/>
    </location>
</feature>
<evidence type="ECO:0000313" key="3">
    <source>
        <dbReference type="EMBL" id="GAA4855386.1"/>
    </source>
</evidence>
<dbReference type="PANTHER" id="PTHR43630">
    <property type="entry name" value="POLY-BETA-1,6-N-ACETYL-D-GLUCOSAMINE SYNTHASE"/>
    <property type="match status" value="1"/>
</dbReference>
<comment type="similarity">
    <text evidence="1">Belongs to the glycosyltransferase 2 family. WaaE/KdtX subfamily.</text>
</comment>
<dbReference type="Proteomes" id="UP001501323">
    <property type="component" value="Unassembled WGS sequence"/>
</dbReference>
<dbReference type="EMBL" id="BAABJY010000001">
    <property type="protein sequence ID" value="GAA4855386.1"/>
    <property type="molecule type" value="Genomic_DNA"/>
</dbReference>
<protein>
    <submittedName>
        <fullName evidence="3">Glycosyltransferase family 2 protein</fullName>
    </submittedName>
</protein>
<dbReference type="SUPFAM" id="SSF53448">
    <property type="entry name" value="Nucleotide-diphospho-sugar transferases"/>
    <property type="match status" value="1"/>
</dbReference>
<evidence type="ECO:0000256" key="1">
    <source>
        <dbReference type="ARBA" id="ARBA00038494"/>
    </source>
</evidence>
<name>A0ABP9DPM4_9GAMM</name>